<evidence type="ECO:0000313" key="3">
    <source>
        <dbReference type="Proteomes" id="UP000199202"/>
    </source>
</evidence>
<dbReference type="EMBL" id="FNDJ01000007">
    <property type="protein sequence ID" value="SDI81590.1"/>
    <property type="molecule type" value="Genomic_DNA"/>
</dbReference>
<dbReference type="Proteomes" id="UP000199202">
    <property type="component" value="Unassembled WGS sequence"/>
</dbReference>
<organism evidence="2 3">
    <name type="scientific">Nonomuraea jiangxiensis</name>
    <dbReference type="NCBI Taxonomy" id="633440"/>
    <lineage>
        <taxon>Bacteria</taxon>
        <taxon>Bacillati</taxon>
        <taxon>Actinomycetota</taxon>
        <taxon>Actinomycetes</taxon>
        <taxon>Streptosporangiales</taxon>
        <taxon>Streptosporangiaceae</taxon>
        <taxon>Nonomuraea</taxon>
    </lineage>
</organism>
<accession>A0A1G8NQ05</accession>
<reference evidence="2 3" key="1">
    <citation type="submission" date="2016-10" db="EMBL/GenBank/DDBJ databases">
        <authorList>
            <person name="de Groot N.N."/>
        </authorList>
    </citation>
    <scope>NUCLEOTIDE SEQUENCE [LARGE SCALE GENOMIC DNA]</scope>
    <source>
        <strain evidence="2 3">CGMCC 4.6533</strain>
    </source>
</reference>
<protein>
    <submittedName>
        <fullName evidence="2">Uncharacterized protein</fullName>
    </submittedName>
</protein>
<feature type="compositionally biased region" description="Basic and acidic residues" evidence="1">
    <location>
        <begin position="38"/>
        <end position="52"/>
    </location>
</feature>
<dbReference type="AlphaFoldDB" id="A0A1G8NQ05"/>
<feature type="region of interest" description="Disordered" evidence="1">
    <location>
        <begin position="21"/>
        <end position="75"/>
    </location>
</feature>
<feature type="region of interest" description="Disordered" evidence="1">
    <location>
        <begin position="267"/>
        <end position="305"/>
    </location>
</feature>
<evidence type="ECO:0000313" key="2">
    <source>
        <dbReference type="EMBL" id="SDI81590.1"/>
    </source>
</evidence>
<sequence length="305" mass="30889">MVRGHGRRCEAAQRPCGAVRGRAGPCGRAGVDGVSPEGRPRDGHAGDGETRRLRGRPRGRPQTARAQATGLREANRSTAVPCKTCPGAANRSCGRIGRAAHGAACAGDSWPARADGSCGRLVRTARASGSCGRLVRTARADGSCERLVRATRDGGSCGRLMRAAHGRLVRATRGGGGSSGRLVGWIGRGAHGTAYAGDSWPARADGSCERLVRATRDGGSCGRLMGGLCGQLVTAAHEGSSWGRLVEAVARADPVAVLGGQPGGCKGVGGRRGGRVGRGVAEGRAGSGGVGRRPGSKAGRGLVRR</sequence>
<proteinExistence type="predicted"/>
<keyword evidence="3" id="KW-1185">Reference proteome</keyword>
<name>A0A1G8NQ05_9ACTN</name>
<gene>
    <name evidence="2" type="ORF">SAMN05421869_107172</name>
</gene>
<evidence type="ECO:0000256" key="1">
    <source>
        <dbReference type="SAM" id="MobiDB-lite"/>
    </source>
</evidence>